<dbReference type="Pfam" id="PF14380">
    <property type="entry name" value="WAK_assoc"/>
    <property type="match status" value="1"/>
</dbReference>
<feature type="chain" id="PRO_5043339971" evidence="2">
    <location>
        <begin position="24"/>
        <end position="96"/>
    </location>
</feature>
<evidence type="ECO:0000259" key="3">
    <source>
        <dbReference type="Pfam" id="PF14380"/>
    </source>
</evidence>
<evidence type="ECO:0000256" key="2">
    <source>
        <dbReference type="SAM" id="SignalP"/>
    </source>
</evidence>
<feature type="signal peptide" evidence="2">
    <location>
        <begin position="1"/>
        <end position="23"/>
    </location>
</feature>
<keyword evidence="1" id="KW-0325">Glycoprotein</keyword>
<evidence type="ECO:0000313" key="4">
    <source>
        <dbReference type="EMBL" id="KAK7844422.1"/>
    </source>
</evidence>
<gene>
    <name evidence="4" type="ORF">CFP56_010931</name>
</gene>
<keyword evidence="2" id="KW-0732">Signal</keyword>
<protein>
    <submittedName>
        <fullName evidence="4">Leaf rust 10 disease-resistance locus receptor-like protein kinase-like 2.1</fullName>
    </submittedName>
</protein>
<dbReference type="InterPro" id="IPR032872">
    <property type="entry name" value="WAK_assoc_C"/>
</dbReference>
<reference evidence="4 5" key="1">
    <citation type="journal article" date="2018" name="Sci. Data">
        <title>The draft genome sequence of cork oak.</title>
        <authorList>
            <person name="Ramos A.M."/>
            <person name="Usie A."/>
            <person name="Barbosa P."/>
            <person name="Barros P.M."/>
            <person name="Capote T."/>
            <person name="Chaves I."/>
            <person name="Simoes F."/>
            <person name="Abreu I."/>
            <person name="Carrasquinho I."/>
            <person name="Faro C."/>
            <person name="Guimaraes J.B."/>
            <person name="Mendonca D."/>
            <person name="Nobrega F."/>
            <person name="Rodrigues L."/>
            <person name="Saibo N.J.M."/>
            <person name="Varela M.C."/>
            <person name="Egas C."/>
            <person name="Matos J."/>
            <person name="Miguel C.M."/>
            <person name="Oliveira M.M."/>
            <person name="Ricardo C.P."/>
            <person name="Goncalves S."/>
        </authorList>
    </citation>
    <scope>NUCLEOTIDE SEQUENCE [LARGE SCALE GENOMIC DNA]</scope>
    <source>
        <strain evidence="5">cv. HL8</strain>
    </source>
</reference>
<organism evidence="4 5">
    <name type="scientific">Quercus suber</name>
    <name type="common">Cork oak</name>
    <dbReference type="NCBI Taxonomy" id="58331"/>
    <lineage>
        <taxon>Eukaryota</taxon>
        <taxon>Viridiplantae</taxon>
        <taxon>Streptophyta</taxon>
        <taxon>Embryophyta</taxon>
        <taxon>Tracheophyta</taxon>
        <taxon>Spermatophyta</taxon>
        <taxon>Magnoliopsida</taxon>
        <taxon>eudicotyledons</taxon>
        <taxon>Gunneridae</taxon>
        <taxon>Pentapetalae</taxon>
        <taxon>rosids</taxon>
        <taxon>fabids</taxon>
        <taxon>Fagales</taxon>
        <taxon>Fagaceae</taxon>
        <taxon>Quercus</taxon>
    </lineage>
</organism>
<dbReference type="Proteomes" id="UP000237347">
    <property type="component" value="Unassembled WGS sequence"/>
</dbReference>
<dbReference type="AlphaFoldDB" id="A0AAW0L013"/>
<keyword evidence="5" id="KW-1185">Reference proteome</keyword>
<name>A0AAW0L013_QUESU</name>
<sequence>MRDAIQVLKLQFYGLLLLTSLWGLQNVLNQGFDVDYRNDRSITCLRCEASGGICGFHSSSHPFVCFCHDGEQPLVRSSNEHSRSMNTRLIADFNFS</sequence>
<dbReference type="EMBL" id="PKMF04000186">
    <property type="protein sequence ID" value="KAK7844422.1"/>
    <property type="molecule type" value="Genomic_DNA"/>
</dbReference>
<proteinExistence type="predicted"/>
<comment type="caution">
    <text evidence="4">The sequence shown here is derived from an EMBL/GenBank/DDBJ whole genome shotgun (WGS) entry which is preliminary data.</text>
</comment>
<dbReference type="GO" id="GO:0016301">
    <property type="term" value="F:kinase activity"/>
    <property type="evidence" value="ECO:0007669"/>
    <property type="project" value="UniProtKB-KW"/>
</dbReference>
<evidence type="ECO:0000256" key="1">
    <source>
        <dbReference type="ARBA" id="ARBA00023180"/>
    </source>
</evidence>
<evidence type="ECO:0000313" key="5">
    <source>
        <dbReference type="Proteomes" id="UP000237347"/>
    </source>
</evidence>
<feature type="domain" description="Wall-associated receptor kinase C-terminal" evidence="3">
    <location>
        <begin position="22"/>
        <end position="70"/>
    </location>
</feature>
<accession>A0AAW0L013</accession>